<accession>W6Y5N7</accession>
<evidence type="ECO:0000256" key="1">
    <source>
        <dbReference type="SAM" id="Phobius"/>
    </source>
</evidence>
<dbReference type="Proteomes" id="UP000053841">
    <property type="component" value="Unassembled WGS sequence"/>
</dbReference>
<evidence type="ECO:0000313" key="3">
    <source>
        <dbReference type="Proteomes" id="UP000053841"/>
    </source>
</evidence>
<dbReference type="RefSeq" id="XP_007719084.1">
    <property type="nucleotide sequence ID" value="XM_007720894.1"/>
</dbReference>
<name>W6Y5N7_COCC2</name>
<gene>
    <name evidence="2" type="ORF">COCCADRAFT_113867</name>
</gene>
<dbReference type="KEGG" id="bze:COCCADRAFT_113867"/>
<keyword evidence="1" id="KW-0472">Membrane</keyword>
<organism evidence="2 3">
    <name type="scientific">Cochliobolus carbonum (strain 26-R-13)</name>
    <name type="common">Maize leaf spot fungus</name>
    <name type="synonym">Bipolaris zeicola</name>
    <dbReference type="NCBI Taxonomy" id="930089"/>
    <lineage>
        <taxon>Eukaryota</taxon>
        <taxon>Fungi</taxon>
        <taxon>Dikarya</taxon>
        <taxon>Ascomycota</taxon>
        <taxon>Pezizomycotina</taxon>
        <taxon>Dothideomycetes</taxon>
        <taxon>Pleosporomycetidae</taxon>
        <taxon>Pleosporales</taxon>
        <taxon>Pleosporineae</taxon>
        <taxon>Pleosporaceae</taxon>
        <taxon>Bipolaris</taxon>
    </lineage>
</organism>
<evidence type="ECO:0000313" key="2">
    <source>
        <dbReference type="EMBL" id="EUC26611.1"/>
    </source>
</evidence>
<keyword evidence="3" id="KW-1185">Reference proteome</keyword>
<sequence>MLSARTGASASSPSLYRFAPATFTISFAGTLAELLGLRPRFLGILAANAFSSFSARLARASSRSSKLITFAFSKIIDLIDYRT</sequence>
<reference evidence="2 3" key="1">
    <citation type="journal article" date="2013" name="PLoS Genet.">
        <title>Comparative genome structure, secondary metabolite, and effector coding capacity across Cochliobolus pathogens.</title>
        <authorList>
            <person name="Condon B.J."/>
            <person name="Leng Y."/>
            <person name="Wu D."/>
            <person name="Bushley K.E."/>
            <person name="Ohm R.A."/>
            <person name="Otillar R."/>
            <person name="Martin J."/>
            <person name="Schackwitz W."/>
            <person name="Grimwood J."/>
            <person name="MohdZainudin N."/>
            <person name="Xue C."/>
            <person name="Wang R."/>
            <person name="Manning V.A."/>
            <person name="Dhillon B."/>
            <person name="Tu Z.J."/>
            <person name="Steffenson B.J."/>
            <person name="Salamov A."/>
            <person name="Sun H."/>
            <person name="Lowry S."/>
            <person name="LaButti K."/>
            <person name="Han J."/>
            <person name="Copeland A."/>
            <person name="Lindquist E."/>
            <person name="Barry K."/>
            <person name="Schmutz J."/>
            <person name="Baker S.E."/>
            <person name="Ciuffetti L.M."/>
            <person name="Grigoriev I.V."/>
            <person name="Zhong S."/>
            <person name="Turgeon B.G."/>
        </authorList>
    </citation>
    <scope>NUCLEOTIDE SEQUENCE [LARGE SCALE GENOMIC DNA]</scope>
    <source>
        <strain evidence="2 3">26-R-13</strain>
    </source>
</reference>
<dbReference type="EMBL" id="KI965324">
    <property type="protein sequence ID" value="EUC26611.1"/>
    <property type="molecule type" value="Genomic_DNA"/>
</dbReference>
<keyword evidence="1" id="KW-1133">Transmembrane helix</keyword>
<dbReference type="AlphaFoldDB" id="W6Y5N7"/>
<feature type="transmembrane region" description="Helical" evidence="1">
    <location>
        <begin position="15"/>
        <end position="35"/>
    </location>
</feature>
<proteinExistence type="predicted"/>
<keyword evidence="1" id="KW-0812">Transmembrane</keyword>
<dbReference type="HOGENOM" id="CLU_2542256_0_0_1"/>
<protein>
    <submittedName>
        <fullName evidence="2">Uncharacterized protein</fullName>
    </submittedName>
</protein>
<dbReference type="GeneID" id="19144700"/>